<feature type="region of interest" description="Disordered" evidence="4">
    <location>
        <begin position="1"/>
        <end position="43"/>
    </location>
</feature>
<evidence type="ECO:0000256" key="4">
    <source>
        <dbReference type="SAM" id="MobiDB-lite"/>
    </source>
</evidence>
<dbReference type="Pfam" id="PF09766">
    <property type="entry name" value="FmiP_Thoc5"/>
    <property type="match status" value="1"/>
</dbReference>
<dbReference type="AlphaFoldDB" id="A0A1D1UXA6"/>
<evidence type="ECO:0000313" key="6">
    <source>
        <dbReference type="Proteomes" id="UP000186922"/>
    </source>
</evidence>
<evidence type="ECO:0000313" key="5">
    <source>
        <dbReference type="EMBL" id="GAU91907.1"/>
    </source>
</evidence>
<comment type="subcellular location">
    <subcellularLocation>
        <location evidence="1">Nucleus</location>
    </subcellularLocation>
</comment>
<sequence length="363" mass="40485">METVAENAPLPPVDVIPSSQPEADSDTSNETANTSSSPKDKLLEIPEPTFESDLFKARKEIRTIIGYLNVLMMAHNNAAGSNLADFQKRVSCIGTKLMTALAFYRQTARVLAVRYRTIQEEHQVAISTPSPEYADLERLKTELEQAKVAAQQVVAKDYTVFNDLNLVPLEELIKSRPEIFLDMHRYSTTEQHHRTFLAQIEYEHERRKRVMSEIESLTKKKRVLQDDVRKRRDVMAAVNRDVDDARKHLSVLSEKLGTPSADLDKNLGEMSGPLLRAFHASRELPELEPAAMVIVPVEPAEPEADLVMDVEMAEGAVETPALTPELSSGSAEAAEDVVEVENIAKEEGEASEEENEEAVPRIA</sequence>
<gene>
    <name evidence="5" type="primary">RvY_04074-1</name>
    <name evidence="5" type="synonym">RvY_04074.1</name>
    <name evidence="5" type="ORF">RvY_04074</name>
</gene>
<protein>
    <submittedName>
        <fullName evidence="5">Uncharacterized protein</fullName>
    </submittedName>
</protein>
<reference evidence="5 6" key="1">
    <citation type="journal article" date="2016" name="Nat. Commun.">
        <title>Extremotolerant tardigrade genome and improved radiotolerance of human cultured cells by tardigrade-unique protein.</title>
        <authorList>
            <person name="Hashimoto T."/>
            <person name="Horikawa D.D."/>
            <person name="Saito Y."/>
            <person name="Kuwahara H."/>
            <person name="Kozuka-Hata H."/>
            <person name="Shin-I T."/>
            <person name="Minakuchi Y."/>
            <person name="Ohishi K."/>
            <person name="Motoyama A."/>
            <person name="Aizu T."/>
            <person name="Enomoto A."/>
            <person name="Kondo K."/>
            <person name="Tanaka S."/>
            <person name="Hara Y."/>
            <person name="Koshikawa S."/>
            <person name="Sagara H."/>
            <person name="Miura T."/>
            <person name="Yokobori S."/>
            <person name="Miyagawa K."/>
            <person name="Suzuki Y."/>
            <person name="Kubo T."/>
            <person name="Oyama M."/>
            <person name="Kohara Y."/>
            <person name="Fujiyama A."/>
            <person name="Arakawa K."/>
            <person name="Katayama T."/>
            <person name="Toyoda A."/>
            <person name="Kunieda T."/>
        </authorList>
    </citation>
    <scope>NUCLEOTIDE SEQUENCE [LARGE SCALE GENOMIC DNA]</scope>
    <source>
        <strain evidence="5 6">YOKOZUNA-1</strain>
    </source>
</reference>
<feature type="compositionally biased region" description="Polar residues" evidence="4">
    <location>
        <begin position="17"/>
        <end position="37"/>
    </location>
</feature>
<dbReference type="EMBL" id="BDGG01000002">
    <property type="protein sequence ID" value="GAU91907.1"/>
    <property type="molecule type" value="Genomic_DNA"/>
</dbReference>
<accession>A0A1D1UXA6</accession>
<feature type="region of interest" description="Disordered" evidence="4">
    <location>
        <begin position="344"/>
        <end position="363"/>
    </location>
</feature>
<comment type="similarity">
    <text evidence="2">Belongs to the THOC5 family.</text>
</comment>
<evidence type="ECO:0000256" key="3">
    <source>
        <dbReference type="ARBA" id="ARBA00023242"/>
    </source>
</evidence>
<dbReference type="OrthoDB" id="10541920at2759"/>
<dbReference type="Proteomes" id="UP000186922">
    <property type="component" value="Unassembled WGS sequence"/>
</dbReference>
<keyword evidence="3" id="KW-0539">Nucleus</keyword>
<evidence type="ECO:0000256" key="1">
    <source>
        <dbReference type="ARBA" id="ARBA00004123"/>
    </source>
</evidence>
<evidence type="ECO:0000256" key="2">
    <source>
        <dbReference type="ARBA" id="ARBA00008044"/>
    </source>
</evidence>
<comment type="caution">
    <text evidence="5">The sequence shown here is derived from an EMBL/GenBank/DDBJ whole genome shotgun (WGS) entry which is preliminary data.</text>
</comment>
<proteinExistence type="inferred from homology"/>
<keyword evidence="6" id="KW-1185">Reference proteome</keyword>
<dbReference type="InterPro" id="IPR019163">
    <property type="entry name" value="THO_Thoc5"/>
</dbReference>
<dbReference type="GO" id="GO:0005634">
    <property type="term" value="C:nucleus"/>
    <property type="evidence" value="ECO:0007669"/>
    <property type="project" value="UniProtKB-SubCell"/>
</dbReference>
<organism evidence="5 6">
    <name type="scientific">Ramazzottius varieornatus</name>
    <name type="common">Water bear</name>
    <name type="synonym">Tardigrade</name>
    <dbReference type="NCBI Taxonomy" id="947166"/>
    <lineage>
        <taxon>Eukaryota</taxon>
        <taxon>Metazoa</taxon>
        <taxon>Ecdysozoa</taxon>
        <taxon>Tardigrada</taxon>
        <taxon>Eutardigrada</taxon>
        <taxon>Parachela</taxon>
        <taxon>Hypsibioidea</taxon>
        <taxon>Ramazzottiidae</taxon>
        <taxon>Ramazzottius</taxon>
    </lineage>
</organism>
<name>A0A1D1UXA6_RAMVA</name>